<dbReference type="RefSeq" id="WP_113030489.1">
    <property type="nucleotide sequence ID" value="NZ_QMFB01000004.1"/>
</dbReference>
<proteinExistence type="predicted"/>
<dbReference type="AlphaFoldDB" id="A0A329MPK0"/>
<dbReference type="Proteomes" id="UP000250369">
    <property type="component" value="Unassembled WGS sequence"/>
</dbReference>
<sequence>MRILAIGAHPDDAEGLCGGTLAKYAARGDQVTIMIATNGNVGSPTLSKDEIAAVRRKEAERAAAVIGADMIWLDIDDEFLFHDKETRMKFINAIRQANPDVMFVHGTNDYHPDHRICGEIASDCRIPVTVRLIQTEYPHMDKVPHVFVMDNIGSIGFEPEAYVDITDTFETKCRMLRCHESQDTWLQHLYGIDVVGHMSKSAVMRGMAIGVKYAEAFRSLPMYPVSGGPHLLT</sequence>
<organism evidence="1 2">
    <name type="scientific">Paenibacillus contaminans</name>
    <dbReference type="NCBI Taxonomy" id="450362"/>
    <lineage>
        <taxon>Bacteria</taxon>
        <taxon>Bacillati</taxon>
        <taxon>Bacillota</taxon>
        <taxon>Bacilli</taxon>
        <taxon>Bacillales</taxon>
        <taxon>Paenibacillaceae</taxon>
        <taxon>Paenibacillus</taxon>
    </lineage>
</organism>
<dbReference type="PANTHER" id="PTHR12993">
    <property type="entry name" value="N-ACETYLGLUCOSAMINYL-PHOSPHATIDYLINOSITOL DE-N-ACETYLASE-RELATED"/>
    <property type="match status" value="1"/>
</dbReference>
<dbReference type="EMBL" id="QMFB01000004">
    <property type="protein sequence ID" value="RAV21398.1"/>
    <property type="molecule type" value="Genomic_DNA"/>
</dbReference>
<name>A0A329MPK0_9BACL</name>
<dbReference type="Pfam" id="PF02585">
    <property type="entry name" value="PIG-L"/>
    <property type="match status" value="1"/>
</dbReference>
<evidence type="ECO:0000313" key="2">
    <source>
        <dbReference type="Proteomes" id="UP000250369"/>
    </source>
</evidence>
<dbReference type="OrthoDB" id="9790023at2"/>
<dbReference type="SUPFAM" id="SSF102588">
    <property type="entry name" value="LmbE-like"/>
    <property type="match status" value="1"/>
</dbReference>
<dbReference type="InterPro" id="IPR024078">
    <property type="entry name" value="LmbE-like_dom_sf"/>
</dbReference>
<accession>A0A329MPK0</accession>
<dbReference type="GO" id="GO:0016811">
    <property type="term" value="F:hydrolase activity, acting on carbon-nitrogen (but not peptide) bonds, in linear amides"/>
    <property type="evidence" value="ECO:0007669"/>
    <property type="project" value="TreeGrafter"/>
</dbReference>
<reference evidence="1 2" key="1">
    <citation type="journal article" date="2009" name="Int. J. Syst. Evol. Microbiol.">
        <title>Paenibacillus contaminans sp. nov., isolated from a contaminated laboratory plate.</title>
        <authorList>
            <person name="Chou J.H."/>
            <person name="Lee J.H."/>
            <person name="Lin M.C."/>
            <person name="Chang P.S."/>
            <person name="Arun A.B."/>
            <person name="Young C.C."/>
            <person name="Chen W.M."/>
        </authorList>
    </citation>
    <scope>NUCLEOTIDE SEQUENCE [LARGE SCALE GENOMIC DNA]</scope>
    <source>
        <strain evidence="1 2">CKOBP-6</strain>
    </source>
</reference>
<comment type="caution">
    <text evidence="1">The sequence shown here is derived from an EMBL/GenBank/DDBJ whole genome shotgun (WGS) entry which is preliminary data.</text>
</comment>
<dbReference type="InterPro" id="IPR003737">
    <property type="entry name" value="GlcNAc_PI_deacetylase-related"/>
</dbReference>
<protein>
    <submittedName>
        <fullName evidence="1">PIG-L family deacetylase</fullName>
    </submittedName>
</protein>
<dbReference type="Gene3D" id="3.40.50.10320">
    <property type="entry name" value="LmbE-like"/>
    <property type="match status" value="1"/>
</dbReference>
<gene>
    <name evidence="1" type="ORF">DQG23_08900</name>
</gene>
<keyword evidence="2" id="KW-1185">Reference proteome</keyword>
<evidence type="ECO:0000313" key="1">
    <source>
        <dbReference type="EMBL" id="RAV21398.1"/>
    </source>
</evidence>
<dbReference type="PANTHER" id="PTHR12993:SF30">
    <property type="entry name" value="N-ACETYL-ALPHA-D-GLUCOSAMINYL L-MALATE DEACETYLASE 1"/>
    <property type="match status" value="1"/>
</dbReference>